<keyword evidence="2" id="KW-0472">Membrane</keyword>
<evidence type="ECO:0000313" key="3">
    <source>
        <dbReference type="EMBL" id="CAA6830623.1"/>
    </source>
</evidence>
<name>A0A6S6UNZ5_9GAMM</name>
<keyword evidence="2" id="KW-1133">Transmembrane helix</keyword>
<dbReference type="PANTHER" id="PTHR16026">
    <property type="entry name" value="CARTILAGE ACIDIC PROTEIN 1"/>
    <property type="match status" value="1"/>
</dbReference>
<evidence type="ECO:0008006" key="4">
    <source>
        <dbReference type="Google" id="ProtNLM"/>
    </source>
</evidence>
<proteinExistence type="predicted"/>
<dbReference type="InterPro" id="IPR013517">
    <property type="entry name" value="FG-GAP"/>
</dbReference>
<feature type="transmembrane region" description="Helical" evidence="2">
    <location>
        <begin position="7"/>
        <end position="27"/>
    </location>
</feature>
<dbReference type="InterPro" id="IPR028994">
    <property type="entry name" value="Integrin_alpha_N"/>
</dbReference>
<evidence type="ECO:0000256" key="2">
    <source>
        <dbReference type="SAM" id="Phobius"/>
    </source>
</evidence>
<organism evidence="3">
    <name type="scientific">uncultured Thiotrichaceae bacterium</name>
    <dbReference type="NCBI Taxonomy" id="298394"/>
    <lineage>
        <taxon>Bacteria</taxon>
        <taxon>Pseudomonadati</taxon>
        <taxon>Pseudomonadota</taxon>
        <taxon>Gammaproteobacteria</taxon>
        <taxon>Thiotrichales</taxon>
        <taxon>Thiotrichaceae</taxon>
        <taxon>environmental samples</taxon>
    </lineage>
</organism>
<keyword evidence="1" id="KW-0732">Signal</keyword>
<dbReference type="InterPro" id="IPR027039">
    <property type="entry name" value="Crtac1"/>
</dbReference>
<sequence>MKKLLKIMIAAPIVMVMMMLLMVVVMMKMDHGIDYEVATDNTEIPQFTTMEIPFEQKLNPDESLPFMGSAIIDIDNDGKEEIFLGGGPDQQDKLFSYDNGAFVDVTEKFGLEKKDTGDATFGVSVVDVDKNGFADLIVSRTQGIWLYSNTNGTFTAEQLDIPLADNTTPLSVAIADINRDGHVDMYVAGYIKKELVEGQSVFRDGYGGSSLMLLNNGDNTFTDITESAGLTYKHNTFMGVFTDVDNDGLEDLVVAHDTGAEVT</sequence>
<accession>A0A6S6UNZ5</accession>
<dbReference type="PANTHER" id="PTHR16026:SF0">
    <property type="entry name" value="CARTILAGE ACIDIC PROTEIN 1"/>
    <property type="match status" value="1"/>
</dbReference>
<evidence type="ECO:0000256" key="1">
    <source>
        <dbReference type="ARBA" id="ARBA00022729"/>
    </source>
</evidence>
<dbReference type="SUPFAM" id="SSF69318">
    <property type="entry name" value="Integrin alpha N-terminal domain"/>
    <property type="match status" value="1"/>
</dbReference>
<dbReference type="Gene3D" id="2.130.10.130">
    <property type="entry name" value="Integrin alpha, N-terminal"/>
    <property type="match status" value="1"/>
</dbReference>
<reference evidence="3" key="1">
    <citation type="submission" date="2020-01" db="EMBL/GenBank/DDBJ databases">
        <authorList>
            <person name="Meier V. D."/>
            <person name="Meier V D."/>
        </authorList>
    </citation>
    <scope>NUCLEOTIDE SEQUENCE</scope>
    <source>
        <strain evidence="3">HLG_WM_MAG_09</strain>
    </source>
</reference>
<protein>
    <recommendedName>
        <fullName evidence="4">VCBS repeat-containing protein</fullName>
    </recommendedName>
</protein>
<dbReference type="AlphaFoldDB" id="A0A6S6UNZ5"/>
<dbReference type="EMBL" id="CACVAT010000606">
    <property type="protein sequence ID" value="CAA6830623.1"/>
    <property type="molecule type" value="Genomic_DNA"/>
</dbReference>
<gene>
    <name evidence="3" type="ORF">HELGO_WM63959</name>
</gene>
<dbReference type="Pfam" id="PF13517">
    <property type="entry name" value="FG-GAP_3"/>
    <property type="match status" value="1"/>
</dbReference>
<keyword evidence="2" id="KW-0812">Transmembrane</keyword>